<keyword evidence="2" id="KW-0229">DNA integration</keyword>
<evidence type="ECO:0000259" key="7">
    <source>
        <dbReference type="PROSITE" id="PS51900"/>
    </source>
</evidence>
<evidence type="ECO:0000313" key="9">
    <source>
        <dbReference type="Proteomes" id="UP000194003"/>
    </source>
</evidence>
<dbReference type="GO" id="GO:0015074">
    <property type="term" value="P:DNA integration"/>
    <property type="evidence" value="ECO:0007669"/>
    <property type="project" value="UniProtKB-KW"/>
</dbReference>
<dbReference type="PANTHER" id="PTHR30629">
    <property type="entry name" value="PROPHAGE INTEGRASE"/>
    <property type="match status" value="1"/>
</dbReference>
<evidence type="ECO:0000256" key="1">
    <source>
        <dbReference type="ARBA" id="ARBA00008857"/>
    </source>
</evidence>
<evidence type="ECO:0000256" key="4">
    <source>
        <dbReference type="ARBA" id="ARBA00023172"/>
    </source>
</evidence>
<keyword evidence="4" id="KW-0233">DNA recombination</keyword>
<gene>
    <name evidence="8" type="ORF">MAIT1_00910</name>
</gene>
<dbReference type="RefSeq" id="WP_085447044.1">
    <property type="nucleotide sequence ID" value="NZ_LVJN01000021.1"/>
</dbReference>
<protein>
    <submittedName>
        <fullName evidence="8">Putative integrase family protein</fullName>
    </submittedName>
</protein>
<proteinExistence type="inferred from homology"/>
<dbReference type="InterPro" id="IPR010998">
    <property type="entry name" value="Integrase_recombinase_N"/>
</dbReference>
<dbReference type="CDD" id="cd00801">
    <property type="entry name" value="INT_P4_C"/>
    <property type="match status" value="1"/>
</dbReference>
<keyword evidence="3 5" id="KW-0238">DNA-binding</keyword>
<dbReference type="Pfam" id="PF13356">
    <property type="entry name" value="Arm-DNA-bind_3"/>
    <property type="match status" value="1"/>
</dbReference>
<dbReference type="EMBL" id="LVJN01000021">
    <property type="protein sequence ID" value="OSM00399.1"/>
    <property type="molecule type" value="Genomic_DNA"/>
</dbReference>
<reference evidence="8 9" key="1">
    <citation type="journal article" date="2016" name="BMC Genomics">
        <title>Combined genomic and structural analyses of a cultured magnetotactic bacterium reveals its niche adaptation to a dynamic environment.</title>
        <authorList>
            <person name="Araujo A.C."/>
            <person name="Morillo V."/>
            <person name="Cypriano J."/>
            <person name="Teixeira L.C."/>
            <person name="Leao P."/>
            <person name="Lyra S."/>
            <person name="Almeida L.G."/>
            <person name="Bazylinski D.A."/>
            <person name="Vasconcellos A.T."/>
            <person name="Abreu F."/>
            <person name="Lins U."/>
        </authorList>
    </citation>
    <scope>NUCLEOTIDE SEQUENCE [LARGE SCALE GENOMIC DNA]</scope>
    <source>
        <strain evidence="8 9">IT-1</strain>
    </source>
</reference>
<evidence type="ECO:0000256" key="2">
    <source>
        <dbReference type="ARBA" id="ARBA00022908"/>
    </source>
</evidence>
<dbReference type="InterPro" id="IPR053876">
    <property type="entry name" value="Phage_int_M"/>
</dbReference>
<dbReference type="Gene3D" id="1.10.150.130">
    <property type="match status" value="1"/>
</dbReference>
<sequence>MPKFTDRYLKNLKPADKRRDILEGDGFGVRVTPAGAKTFYFTWRDAGRMRRLTLGAYPALSLADARRLAAEARNKVKAGTDPIQERQEAEAEKLAAPTVGDLVEMFLTRYAKPHKAARTASEYERMLRKDILPRWGRRKAEEIKRRDVVAMLDELTARGCTVTANRTFSVTRRLFSWAMEAGILEYTPCLGVKAPAKESRKNRVLTEAEIKTFWSMLDEASISPLSAAALRLTLATCQRSGEALQMRWSDLDDEWWTIPAHVAKNRRAHRVFLNAVARDVLASLPRTSEWVFPSPRHGCDRIQQNALGHALKLNEWLGLPRFGPHDLRRTGATMMVGLGVPRLIVGKLLNHVGVDREITGVYDLHSYSMEMQSALETWGRRLQEVISGKTAANVISLRATK</sequence>
<dbReference type="InterPro" id="IPR038488">
    <property type="entry name" value="Integrase_DNA-bd_sf"/>
</dbReference>
<dbReference type="InterPro" id="IPR002104">
    <property type="entry name" value="Integrase_catalytic"/>
</dbReference>
<feature type="domain" description="Tyr recombinase" evidence="6">
    <location>
        <begin position="200"/>
        <end position="377"/>
    </location>
</feature>
<dbReference type="GO" id="GO:0003677">
    <property type="term" value="F:DNA binding"/>
    <property type="evidence" value="ECO:0007669"/>
    <property type="project" value="UniProtKB-UniRule"/>
</dbReference>
<dbReference type="InterPro" id="IPR044068">
    <property type="entry name" value="CB"/>
</dbReference>
<evidence type="ECO:0000256" key="3">
    <source>
        <dbReference type="ARBA" id="ARBA00023125"/>
    </source>
</evidence>
<organism evidence="8 9">
    <name type="scientific">Magnetofaba australis IT-1</name>
    <dbReference type="NCBI Taxonomy" id="1434232"/>
    <lineage>
        <taxon>Bacteria</taxon>
        <taxon>Pseudomonadati</taxon>
        <taxon>Pseudomonadota</taxon>
        <taxon>Magnetococcia</taxon>
        <taxon>Magnetococcales</taxon>
        <taxon>Magnetococcaceae</taxon>
        <taxon>Magnetofaba</taxon>
    </lineage>
</organism>
<dbReference type="Pfam" id="PF22022">
    <property type="entry name" value="Phage_int_M"/>
    <property type="match status" value="1"/>
</dbReference>
<dbReference type="InterPro" id="IPR013762">
    <property type="entry name" value="Integrase-like_cat_sf"/>
</dbReference>
<accession>A0A1Y2JZY1</accession>
<dbReference type="Pfam" id="PF00589">
    <property type="entry name" value="Phage_integrase"/>
    <property type="match status" value="1"/>
</dbReference>
<evidence type="ECO:0000313" key="8">
    <source>
        <dbReference type="EMBL" id="OSM00399.1"/>
    </source>
</evidence>
<dbReference type="OrthoDB" id="7615137at2"/>
<dbReference type="GO" id="GO:0006310">
    <property type="term" value="P:DNA recombination"/>
    <property type="evidence" value="ECO:0007669"/>
    <property type="project" value="UniProtKB-KW"/>
</dbReference>
<feature type="domain" description="Core-binding (CB)" evidence="7">
    <location>
        <begin position="97"/>
        <end position="179"/>
    </location>
</feature>
<dbReference type="STRING" id="1434232.MAIT1_00910"/>
<comment type="similarity">
    <text evidence="1">Belongs to the 'phage' integrase family.</text>
</comment>
<dbReference type="PROSITE" id="PS51898">
    <property type="entry name" value="TYR_RECOMBINASE"/>
    <property type="match status" value="1"/>
</dbReference>
<evidence type="ECO:0000259" key="6">
    <source>
        <dbReference type="PROSITE" id="PS51898"/>
    </source>
</evidence>
<comment type="caution">
    <text evidence="8">The sequence shown here is derived from an EMBL/GenBank/DDBJ whole genome shotgun (WGS) entry which is preliminary data.</text>
</comment>
<dbReference type="Proteomes" id="UP000194003">
    <property type="component" value="Unassembled WGS sequence"/>
</dbReference>
<dbReference type="Gene3D" id="3.30.160.390">
    <property type="entry name" value="Integrase, DNA-binding domain"/>
    <property type="match status" value="1"/>
</dbReference>
<evidence type="ECO:0000256" key="5">
    <source>
        <dbReference type="PROSITE-ProRule" id="PRU01248"/>
    </source>
</evidence>
<dbReference type="InterPro" id="IPR011010">
    <property type="entry name" value="DNA_brk_join_enz"/>
</dbReference>
<dbReference type="InterPro" id="IPR025166">
    <property type="entry name" value="Integrase_DNA_bind_dom"/>
</dbReference>
<dbReference type="PANTHER" id="PTHR30629:SF2">
    <property type="entry name" value="PROPHAGE INTEGRASE INTS-RELATED"/>
    <property type="match status" value="1"/>
</dbReference>
<dbReference type="SUPFAM" id="SSF56349">
    <property type="entry name" value="DNA breaking-rejoining enzymes"/>
    <property type="match status" value="1"/>
</dbReference>
<dbReference type="Gene3D" id="1.10.443.10">
    <property type="entry name" value="Intergrase catalytic core"/>
    <property type="match status" value="1"/>
</dbReference>
<name>A0A1Y2JZY1_9PROT</name>
<dbReference type="AlphaFoldDB" id="A0A1Y2JZY1"/>
<keyword evidence="9" id="KW-1185">Reference proteome</keyword>
<dbReference type="PROSITE" id="PS51900">
    <property type="entry name" value="CB"/>
    <property type="match status" value="1"/>
</dbReference>
<dbReference type="InterPro" id="IPR050808">
    <property type="entry name" value="Phage_Integrase"/>
</dbReference>